<evidence type="ECO:0000313" key="9">
    <source>
        <dbReference type="EMBL" id="KAK4209637.1"/>
    </source>
</evidence>
<protein>
    <recommendedName>
        <fullName evidence="8">Rhodopsin domain-containing protein</fullName>
    </recommendedName>
</protein>
<evidence type="ECO:0000256" key="6">
    <source>
        <dbReference type="SAM" id="MobiDB-lite"/>
    </source>
</evidence>
<dbReference type="Proteomes" id="UP001301769">
    <property type="component" value="Unassembled WGS sequence"/>
</dbReference>
<feature type="domain" description="Rhodopsin" evidence="8">
    <location>
        <begin position="50"/>
        <end position="294"/>
    </location>
</feature>
<dbReference type="PANTHER" id="PTHR33048:SF129">
    <property type="entry name" value="INTEGRAL MEMBRANE PROTEIN-RELATED"/>
    <property type="match status" value="1"/>
</dbReference>
<organism evidence="9 10">
    <name type="scientific">Rhypophila decipiens</name>
    <dbReference type="NCBI Taxonomy" id="261697"/>
    <lineage>
        <taxon>Eukaryota</taxon>
        <taxon>Fungi</taxon>
        <taxon>Dikarya</taxon>
        <taxon>Ascomycota</taxon>
        <taxon>Pezizomycotina</taxon>
        <taxon>Sordariomycetes</taxon>
        <taxon>Sordariomycetidae</taxon>
        <taxon>Sordariales</taxon>
        <taxon>Naviculisporaceae</taxon>
        <taxon>Rhypophila</taxon>
    </lineage>
</organism>
<evidence type="ECO:0000256" key="5">
    <source>
        <dbReference type="ARBA" id="ARBA00038359"/>
    </source>
</evidence>
<evidence type="ECO:0000256" key="7">
    <source>
        <dbReference type="SAM" id="Phobius"/>
    </source>
</evidence>
<reference evidence="9" key="1">
    <citation type="journal article" date="2023" name="Mol. Phylogenet. Evol.">
        <title>Genome-scale phylogeny and comparative genomics of the fungal order Sordariales.</title>
        <authorList>
            <person name="Hensen N."/>
            <person name="Bonometti L."/>
            <person name="Westerberg I."/>
            <person name="Brannstrom I.O."/>
            <person name="Guillou S."/>
            <person name="Cros-Aarteil S."/>
            <person name="Calhoun S."/>
            <person name="Haridas S."/>
            <person name="Kuo A."/>
            <person name="Mondo S."/>
            <person name="Pangilinan J."/>
            <person name="Riley R."/>
            <person name="LaButti K."/>
            <person name="Andreopoulos B."/>
            <person name="Lipzen A."/>
            <person name="Chen C."/>
            <person name="Yan M."/>
            <person name="Daum C."/>
            <person name="Ng V."/>
            <person name="Clum A."/>
            <person name="Steindorff A."/>
            <person name="Ohm R.A."/>
            <person name="Martin F."/>
            <person name="Silar P."/>
            <person name="Natvig D.O."/>
            <person name="Lalanne C."/>
            <person name="Gautier V."/>
            <person name="Ament-Velasquez S.L."/>
            <person name="Kruys A."/>
            <person name="Hutchinson M.I."/>
            <person name="Powell A.J."/>
            <person name="Barry K."/>
            <person name="Miller A.N."/>
            <person name="Grigoriev I.V."/>
            <person name="Debuchy R."/>
            <person name="Gladieux P."/>
            <person name="Hiltunen Thoren M."/>
            <person name="Johannesson H."/>
        </authorList>
    </citation>
    <scope>NUCLEOTIDE SEQUENCE</scope>
    <source>
        <strain evidence="9">PSN293</strain>
    </source>
</reference>
<dbReference type="PANTHER" id="PTHR33048">
    <property type="entry name" value="PTH11-LIKE INTEGRAL MEMBRANE PROTEIN (AFU_ORTHOLOGUE AFUA_5G11245)"/>
    <property type="match status" value="1"/>
</dbReference>
<gene>
    <name evidence="9" type="ORF">QBC37DRAFT_323563</name>
</gene>
<dbReference type="InterPro" id="IPR052337">
    <property type="entry name" value="SAT4-like"/>
</dbReference>
<name>A0AAN6Y594_9PEZI</name>
<comment type="caution">
    <text evidence="9">The sequence shown here is derived from an EMBL/GenBank/DDBJ whole genome shotgun (WGS) entry which is preliminary data.</text>
</comment>
<feature type="transmembrane region" description="Helical" evidence="7">
    <location>
        <begin position="111"/>
        <end position="131"/>
    </location>
</feature>
<sequence>MPESSQPPPTGPPGPPGPPPVAPGPDVSIIGQFLGAAIFLYTVATILVVMRLYTRMRPTPHVGWDDGAVVLALVTSGFQIGFLLAAIPHGFGRHNFYLPIPSQIEAGRLLLVSQFPWGWGVAFGKISIALLLMRFKRTTPWKIFLWIMIAIQVLSAMTANIIQGAQCRPIEASWNPMILMSDPNASCWDPNNVQASVYVMGAIAVTTDVVFALIPVSFLRKVQRPMREKVVLGFLMGLGVFSAAAVVVKLTYLGPFGKSQDPLYDIVPLATWSVVEELLGIIAACVPTLKSPFEKVLRRVGLLSTARRTGLGSGYVNADGDGVKSGSNSHYLSNLSSKKKSRIEIAGTSSEQSILEPTGPARVAYR</sequence>
<dbReference type="EMBL" id="MU858198">
    <property type="protein sequence ID" value="KAK4209637.1"/>
    <property type="molecule type" value="Genomic_DNA"/>
</dbReference>
<keyword evidence="4 7" id="KW-0472">Membrane</keyword>
<comment type="similarity">
    <text evidence="5">Belongs to the SAT4 family.</text>
</comment>
<keyword evidence="2 7" id="KW-0812">Transmembrane</keyword>
<evidence type="ECO:0000259" key="8">
    <source>
        <dbReference type="Pfam" id="PF20684"/>
    </source>
</evidence>
<evidence type="ECO:0000256" key="2">
    <source>
        <dbReference type="ARBA" id="ARBA00022692"/>
    </source>
</evidence>
<keyword evidence="10" id="KW-1185">Reference proteome</keyword>
<feature type="transmembrane region" description="Helical" evidence="7">
    <location>
        <begin position="231"/>
        <end position="254"/>
    </location>
</feature>
<dbReference type="AlphaFoldDB" id="A0AAN6Y594"/>
<feature type="transmembrane region" description="Helical" evidence="7">
    <location>
        <begin position="69"/>
        <end position="91"/>
    </location>
</feature>
<accession>A0AAN6Y594</accession>
<feature type="region of interest" description="Disordered" evidence="6">
    <location>
        <begin position="1"/>
        <end position="22"/>
    </location>
</feature>
<evidence type="ECO:0000256" key="1">
    <source>
        <dbReference type="ARBA" id="ARBA00004141"/>
    </source>
</evidence>
<dbReference type="InterPro" id="IPR049326">
    <property type="entry name" value="Rhodopsin_dom_fungi"/>
</dbReference>
<feature type="transmembrane region" description="Helical" evidence="7">
    <location>
        <begin position="198"/>
        <end position="219"/>
    </location>
</feature>
<evidence type="ECO:0000313" key="10">
    <source>
        <dbReference type="Proteomes" id="UP001301769"/>
    </source>
</evidence>
<reference evidence="9" key="2">
    <citation type="submission" date="2023-05" db="EMBL/GenBank/DDBJ databases">
        <authorList>
            <consortium name="Lawrence Berkeley National Laboratory"/>
            <person name="Steindorff A."/>
            <person name="Hensen N."/>
            <person name="Bonometti L."/>
            <person name="Westerberg I."/>
            <person name="Brannstrom I.O."/>
            <person name="Guillou S."/>
            <person name="Cros-Aarteil S."/>
            <person name="Calhoun S."/>
            <person name="Haridas S."/>
            <person name="Kuo A."/>
            <person name="Mondo S."/>
            <person name="Pangilinan J."/>
            <person name="Riley R."/>
            <person name="Labutti K."/>
            <person name="Andreopoulos B."/>
            <person name="Lipzen A."/>
            <person name="Chen C."/>
            <person name="Yanf M."/>
            <person name="Daum C."/>
            <person name="Ng V."/>
            <person name="Clum A."/>
            <person name="Ohm R."/>
            <person name="Martin F."/>
            <person name="Silar P."/>
            <person name="Natvig D."/>
            <person name="Lalanne C."/>
            <person name="Gautier V."/>
            <person name="Ament-Velasquez S.L."/>
            <person name="Kruys A."/>
            <person name="Hutchinson M.I."/>
            <person name="Powell A.J."/>
            <person name="Barry K."/>
            <person name="Miller A.N."/>
            <person name="Grigoriev I.V."/>
            <person name="Debuchy R."/>
            <person name="Gladieux P."/>
            <person name="Thoren M.H."/>
            <person name="Johannesson H."/>
        </authorList>
    </citation>
    <scope>NUCLEOTIDE SEQUENCE</scope>
    <source>
        <strain evidence="9">PSN293</strain>
    </source>
</reference>
<keyword evidence="3 7" id="KW-1133">Transmembrane helix</keyword>
<dbReference type="GO" id="GO:0016020">
    <property type="term" value="C:membrane"/>
    <property type="evidence" value="ECO:0007669"/>
    <property type="project" value="UniProtKB-SubCell"/>
</dbReference>
<proteinExistence type="inferred from homology"/>
<comment type="subcellular location">
    <subcellularLocation>
        <location evidence="1">Membrane</location>
        <topology evidence="1">Multi-pass membrane protein</topology>
    </subcellularLocation>
</comment>
<feature type="transmembrane region" description="Helical" evidence="7">
    <location>
        <begin position="29"/>
        <end position="49"/>
    </location>
</feature>
<evidence type="ECO:0000256" key="4">
    <source>
        <dbReference type="ARBA" id="ARBA00023136"/>
    </source>
</evidence>
<evidence type="ECO:0000256" key="3">
    <source>
        <dbReference type="ARBA" id="ARBA00022989"/>
    </source>
</evidence>
<feature type="transmembrane region" description="Helical" evidence="7">
    <location>
        <begin position="143"/>
        <end position="162"/>
    </location>
</feature>
<dbReference type="Pfam" id="PF20684">
    <property type="entry name" value="Fung_rhodopsin"/>
    <property type="match status" value="1"/>
</dbReference>